<protein>
    <recommendedName>
        <fullName evidence="4">Integral membrane protein</fullName>
    </recommendedName>
</protein>
<dbReference type="RefSeq" id="WP_344652433.1">
    <property type="nucleotide sequence ID" value="NZ_BAAAGX010000025.1"/>
</dbReference>
<feature type="transmembrane region" description="Helical" evidence="1">
    <location>
        <begin position="43"/>
        <end position="60"/>
    </location>
</feature>
<name>A0ABN0UYU8_9ACTN</name>
<feature type="transmembrane region" description="Helical" evidence="1">
    <location>
        <begin position="12"/>
        <end position="31"/>
    </location>
</feature>
<accession>A0ABN0UYU8</accession>
<keyword evidence="1" id="KW-0812">Transmembrane</keyword>
<comment type="caution">
    <text evidence="2">The sequence shown here is derived from an EMBL/GenBank/DDBJ whole genome shotgun (WGS) entry which is preliminary data.</text>
</comment>
<keyword evidence="1" id="KW-1133">Transmembrane helix</keyword>
<feature type="transmembrane region" description="Helical" evidence="1">
    <location>
        <begin position="169"/>
        <end position="187"/>
    </location>
</feature>
<dbReference type="EMBL" id="BAAAGX010000025">
    <property type="protein sequence ID" value="GAA0266609.1"/>
    <property type="molecule type" value="Genomic_DNA"/>
</dbReference>
<evidence type="ECO:0008006" key="4">
    <source>
        <dbReference type="Google" id="ProtNLM"/>
    </source>
</evidence>
<feature type="transmembrane region" description="Helical" evidence="1">
    <location>
        <begin position="80"/>
        <end position="97"/>
    </location>
</feature>
<proteinExistence type="predicted"/>
<feature type="transmembrane region" description="Helical" evidence="1">
    <location>
        <begin position="109"/>
        <end position="135"/>
    </location>
</feature>
<keyword evidence="1" id="KW-0472">Membrane</keyword>
<gene>
    <name evidence="2" type="ORF">GCM10009539_61790</name>
</gene>
<keyword evidence="3" id="KW-1185">Reference proteome</keyword>
<dbReference type="Proteomes" id="UP001500967">
    <property type="component" value="Unassembled WGS sequence"/>
</dbReference>
<evidence type="ECO:0000256" key="1">
    <source>
        <dbReference type="SAM" id="Phobius"/>
    </source>
</evidence>
<evidence type="ECO:0000313" key="2">
    <source>
        <dbReference type="EMBL" id="GAA0266609.1"/>
    </source>
</evidence>
<sequence>MRWLALYARSRRVPAALGAAVVGTAVSWLLATTSSDQDPVSSTVLVLTVLLLVAVATATLGGPDDSLDRTAARPWARLRAAHLVVALGCVVLLLLATETTATRFGPIGFVVRDAAGLLGLTALAAVVVGAARSWILPLGWTLLVATFPGDGTLGEALTWPVQAPGSRPATVVAAVLGVTGLVAYAFLGSRPRTSLETP</sequence>
<reference evidence="2 3" key="1">
    <citation type="journal article" date="2019" name="Int. J. Syst. Evol. Microbiol.">
        <title>The Global Catalogue of Microorganisms (GCM) 10K type strain sequencing project: providing services to taxonomists for standard genome sequencing and annotation.</title>
        <authorList>
            <consortium name="The Broad Institute Genomics Platform"/>
            <consortium name="The Broad Institute Genome Sequencing Center for Infectious Disease"/>
            <person name="Wu L."/>
            <person name="Ma J."/>
        </authorList>
    </citation>
    <scope>NUCLEOTIDE SEQUENCE [LARGE SCALE GENOMIC DNA]</scope>
    <source>
        <strain evidence="2 3">JCM 10425</strain>
    </source>
</reference>
<organism evidence="2 3">
    <name type="scientific">Cryptosporangium japonicum</name>
    <dbReference type="NCBI Taxonomy" id="80872"/>
    <lineage>
        <taxon>Bacteria</taxon>
        <taxon>Bacillati</taxon>
        <taxon>Actinomycetota</taxon>
        <taxon>Actinomycetes</taxon>
        <taxon>Cryptosporangiales</taxon>
        <taxon>Cryptosporangiaceae</taxon>
        <taxon>Cryptosporangium</taxon>
    </lineage>
</organism>
<evidence type="ECO:0000313" key="3">
    <source>
        <dbReference type="Proteomes" id="UP001500967"/>
    </source>
</evidence>